<keyword evidence="3 6" id="KW-0548">Nucleotidyltransferase</keyword>
<gene>
    <name evidence="6 15" type="primary">rpoB</name>
    <name evidence="15" type="ORF">H2O64_03215</name>
</gene>
<dbReference type="Gene3D" id="2.40.270.10">
    <property type="entry name" value="DNA-directed RNA polymerase, subunit 2, domain 6"/>
    <property type="match status" value="2"/>
</dbReference>
<dbReference type="Gene3D" id="2.40.50.100">
    <property type="match status" value="1"/>
</dbReference>
<dbReference type="PANTHER" id="PTHR20856">
    <property type="entry name" value="DNA-DIRECTED RNA POLYMERASE I SUBUNIT 2"/>
    <property type="match status" value="1"/>
</dbReference>
<comment type="function">
    <text evidence="6 8">DNA-dependent RNA polymerase catalyzes the transcription of DNA into RNA using the four ribonucleoside triphosphates as substrates.</text>
</comment>
<feature type="domain" description="DNA-directed RNA polymerase beta subunit external 1" evidence="14">
    <location>
        <begin position="551"/>
        <end position="617"/>
    </location>
</feature>
<comment type="catalytic activity">
    <reaction evidence="5 6 8">
        <text>RNA(n) + a ribonucleoside 5'-triphosphate = RNA(n+1) + diphosphate</text>
        <dbReference type="Rhea" id="RHEA:21248"/>
        <dbReference type="Rhea" id="RHEA-COMP:14527"/>
        <dbReference type="Rhea" id="RHEA-COMP:17342"/>
        <dbReference type="ChEBI" id="CHEBI:33019"/>
        <dbReference type="ChEBI" id="CHEBI:61557"/>
        <dbReference type="ChEBI" id="CHEBI:140395"/>
        <dbReference type="EC" id="2.7.7.6"/>
    </reaction>
</comment>
<evidence type="ECO:0000259" key="13">
    <source>
        <dbReference type="Pfam" id="PF04565"/>
    </source>
</evidence>
<protein>
    <recommendedName>
        <fullName evidence="6 8">DNA-directed RNA polymerase subunit beta</fullName>
        <shortName evidence="6">RNAP subunit beta</shortName>
        <ecNumber evidence="6 8">2.7.7.6</ecNumber>
    </recommendedName>
    <alternativeName>
        <fullName evidence="6">RNA polymerase subunit beta</fullName>
    </alternativeName>
    <alternativeName>
        <fullName evidence="6">Transcriptase subunit beta</fullName>
    </alternativeName>
</protein>
<dbReference type="Pfam" id="PF04560">
    <property type="entry name" value="RNA_pol_Rpb2_7"/>
    <property type="match status" value="1"/>
</dbReference>
<dbReference type="InterPro" id="IPR007120">
    <property type="entry name" value="DNA-dir_RNAP_su2_dom"/>
</dbReference>
<reference evidence="15 16" key="1">
    <citation type="submission" date="2020-07" db="EMBL/GenBank/DDBJ databases">
        <title>Description of Kordia aestuariivivens sp. nov., isolated from a tidal flat.</title>
        <authorList>
            <person name="Park S."/>
            <person name="Yoon J.-H."/>
        </authorList>
    </citation>
    <scope>NUCLEOTIDE SEQUENCE [LARGE SCALE GENOMIC DNA]</scope>
    <source>
        <strain evidence="15 16">YSTF-M3</strain>
    </source>
</reference>
<dbReference type="InterPro" id="IPR019462">
    <property type="entry name" value="DNA-dir_RNA_pol_bsu_external_1"/>
</dbReference>
<dbReference type="InterPro" id="IPR007121">
    <property type="entry name" value="RNA_pol_bsu_CS"/>
</dbReference>
<dbReference type="Proteomes" id="UP000619238">
    <property type="component" value="Unassembled WGS sequence"/>
</dbReference>
<comment type="similarity">
    <text evidence="6 7">Belongs to the RNA polymerase beta chain family.</text>
</comment>
<dbReference type="Pfam" id="PF04561">
    <property type="entry name" value="RNA_pol_Rpb2_2"/>
    <property type="match status" value="2"/>
</dbReference>
<dbReference type="PROSITE" id="PS01166">
    <property type="entry name" value="RNA_POL_BETA"/>
    <property type="match status" value="1"/>
</dbReference>
<dbReference type="InterPro" id="IPR010243">
    <property type="entry name" value="RNA_pol_bsu_bac"/>
</dbReference>
<dbReference type="HAMAP" id="MF_01321">
    <property type="entry name" value="RNApol_bact_RpoB"/>
    <property type="match status" value="1"/>
</dbReference>
<dbReference type="InterPro" id="IPR007645">
    <property type="entry name" value="RNA_pol_Rpb2_3"/>
</dbReference>
<dbReference type="InterPro" id="IPR007644">
    <property type="entry name" value="RNA_pol_bsu_protrusion"/>
</dbReference>
<dbReference type="NCBIfam" id="TIGR02013">
    <property type="entry name" value="rpoB"/>
    <property type="match status" value="1"/>
</dbReference>
<evidence type="ECO:0000256" key="3">
    <source>
        <dbReference type="ARBA" id="ARBA00022695"/>
    </source>
</evidence>
<evidence type="ECO:0000259" key="9">
    <source>
        <dbReference type="Pfam" id="PF00562"/>
    </source>
</evidence>
<name>A0ABR7Q531_9FLAO</name>
<dbReference type="GO" id="GO:0003899">
    <property type="term" value="F:DNA-directed RNA polymerase activity"/>
    <property type="evidence" value="ECO:0007669"/>
    <property type="project" value="UniProtKB-EC"/>
</dbReference>
<evidence type="ECO:0000259" key="14">
    <source>
        <dbReference type="Pfam" id="PF10385"/>
    </source>
</evidence>
<keyword evidence="2 6" id="KW-0808">Transferase</keyword>
<dbReference type="InterPro" id="IPR037033">
    <property type="entry name" value="DNA-dir_RNAP_su2_hyb_sf"/>
</dbReference>
<evidence type="ECO:0000313" key="15">
    <source>
        <dbReference type="EMBL" id="MBC8753662.1"/>
    </source>
</evidence>
<evidence type="ECO:0000256" key="2">
    <source>
        <dbReference type="ARBA" id="ARBA00022679"/>
    </source>
</evidence>
<comment type="subunit">
    <text evidence="6 8">The RNAP catalytic core consists of 2 alpha, 1 beta, 1 beta' and 1 omega subunit. When a sigma factor is associated with the core the holoenzyme is formed, which can initiate transcription.</text>
</comment>
<evidence type="ECO:0000256" key="5">
    <source>
        <dbReference type="ARBA" id="ARBA00048552"/>
    </source>
</evidence>
<dbReference type="SUPFAM" id="SSF64484">
    <property type="entry name" value="beta and beta-prime subunits of DNA dependent RNA-polymerase"/>
    <property type="match status" value="1"/>
</dbReference>
<feature type="domain" description="DNA-directed RNA polymerase subunit 2 hybrid-binding" evidence="9">
    <location>
        <begin position="679"/>
        <end position="1192"/>
    </location>
</feature>
<feature type="domain" description="RNA polymerase Rpb2" evidence="11">
    <location>
        <begin position="297"/>
        <end position="414"/>
    </location>
</feature>
<evidence type="ECO:0000259" key="10">
    <source>
        <dbReference type="Pfam" id="PF04560"/>
    </source>
</evidence>
<comment type="caution">
    <text evidence="15">The sequence shown here is derived from an EMBL/GenBank/DDBJ whole genome shotgun (WGS) entry which is preliminary data.</text>
</comment>
<dbReference type="Pfam" id="PF10385">
    <property type="entry name" value="RNA_pol_Rpb2_45"/>
    <property type="match status" value="1"/>
</dbReference>
<dbReference type="InterPro" id="IPR007642">
    <property type="entry name" value="RNA_pol_Rpb2_2"/>
</dbReference>
<dbReference type="Gene3D" id="2.40.50.150">
    <property type="match status" value="1"/>
</dbReference>
<dbReference type="InterPro" id="IPR007641">
    <property type="entry name" value="RNA_pol_Rpb2_7"/>
</dbReference>
<evidence type="ECO:0000256" key="1">
    <source>
        <dbReference type="ARBA" id="ARBA00022478"/>
    </source>
</evidence>
<feature type="domain" description="RNA polymerase Rpb2" evidence="10">
    <location>
        <begin position="1194"/>
        <end position="1268"/>
    </location>
</feature>
<evidence type="ECO:0000313" key="16">
    <source>
        <dbReference type="Proteomes" id="UP000619238"/>
    </source>
</evidence>
<dbReference type="InterPro" id="IPR014724">
    <property type="entry name" value="RNA_pol_RPB2_OB-fold"/>
</dbReference>
<feature type="domain" description="RNA polymerase beta subunit protrusion" evidence="12">
    <location>
        <begin position="24"/>
        <end position="459"/>
    </location>
</feature>
<accession>A0ABR7Q531</accession>
<dbReference type="EMBL" id="JACGWS010000001">
    <property type="protein sequence ID" value="MBC8753662.1"/>
    <property type="molecule type" value="Genomic_DNA"/>
</dbReference>
<sequence>MFTNQTERLNFASAKHTPDYPDFLDIQIKSFQDFFQLETKSEERGEEGLYNTFQENFPITDTRNQFVLEFLDYFVDPPRYNIQECIERGLTYSVPLKARLKLYCTDPEHEDFETIVQDVYLGTIPYMTPSGTFCINGAERVVVSQLHRSPGVFFGQSFHANGTKLYSARVIPFKGSWIEFATDINSVMYAYIDRKKKLPVTTLFRAIGFESDKDILEIFDLAEEVKVSKSGLKKVLGRKLAARVLNTWHEDFVDEDTGEVVSIERNEIVLDRDTVLEKEHIEEIVEAGVKTVLLHKEENQAGDYAIIHNTLQKDPTNSEKEAVEHIYRQLRNAEPPDEETARGIIDKLFFSDQRYNLGGVGRYRMNKKLGLNIDMDKQVLTKEDIITIIKYLIELINSKAEIDDIDHLSNRRVRTVGEQLAQQFGVGLARMARTIRERMNVRDNEVFTPIDLINAKTLSSVINSFFGTNQLSQFMDQTNPLAEITHKRRLSALGPGGLSRERAGFEVRDVHYTHYGRLCPIETPEGPNIGLISSLGVFAKVNSMGFLETPYRKVENGKVDIHKFAYLSAEEEEGMKISQANIPTTEDGTISVEKVIAREEGDFPVVSPSEIDYTDVAPNQIASISASLIPFLEHDDANRALMGSNMMRQAVPLLRPQSPIVGTGLERQVASDSRVLINAEGDGLAEYVDANKITIKYDRTDEEKLVSFDGDSKTYNLIKFRKTNQSTSINLKPIVRKGDRVKKGQVLCEGYATQKGELALGRNMKVAFMPWKGYNFEDAIVISEKVVREDIFTSIHIDEYSMDVRDTKLGAEELTNDIPNVSEEATKDLDENGMIRVGAEVKPGDILIGKITPKGESDPTPEEKLLRAIFGDKAGDVKDASLKASPSLHGVVINKKLFARAIKDKRKRAKDKEEIATLELEYTVKFGELREVLIDKLFTLVNGKTSQGVQNDLGEEVLPKGKKFTLKMLNAVEDYAHLTGGTWTTDDDTNTAIADLVHNYKIKLNDLQGALRRDKFTISVGDELPAGILKLAKVYIAKKRKLKVGDKMAGRHGNKGIVARIVRQEDMPFLEDGTPVDIVLNPLGVPSRMNIGQIYETVLGWAGEKLDKKYATPIFDGASLDQINEITDEAGVPRFGHTYLYDGGTGERFDQPATVGIIYMLKLGHMVDDKMHARSIGPYSLITQQPLGGKAQFGGQRFGEMEVWALEAYGASSTLREILTVKSDDVIGRAKTYEAIVKGEPMPEPGLPESFNVLMHELKGLGLDIRLEE</sequence>
<dbReference type="Gene3D" id="2.30.150.10">
    <property type="entry name" value="DNA-directed RNA polymerase, beta subunit, external 1 domain"/>
    <property type="match status" value="1"/>
</dbReference>
<organism evidence="15 16">
    <name type="scientific">Kordia aestuariivivens</name>
    <dbReference type="NCBI Taxonomy" id="2759037"/>
    <lineage>
        <taxon>Bacteria</taxon>
        <taxon>Pseudomonadati</taxon>
        <taxon>Bacteroidota</taxon>
        <taxon>Flavobacteriia</taxon>
        <taxon>Flavobacteriales</taxon>
        <taxon>Flavobacteriaceae</taxon>
        <taxon>Kordia</taxon>
    </lineage>
</organism>
<keyword evidence="1 6" id="KW-0240">DNA-directed RNA polymerase</keyword>
<dbReference type="NCBIfam" id="NF001616">
    <property type="entry name" value="PRK00405.1"/>
    <property type="match status" value="1"/>
</dbReference>
<keyword evidence="16" id="KW-1185">Reference proteome</keyword>
<dbReference type="InterPro" id="IPR037034">
    <property type="entry name" value="RNA_pol_Rpb2_2_sf"/>
</dbReference>
<feature type="domain" description="RNA polymerase Rpb2" evidence="11">
    <location>
        <begin position="148"/>
        <end position="217"/>
    </location>
</feature>
<dbReference type="GO" id="GO:0000428">
    <property type="term" value="C:DNA-directed RNA polymerase complex"/>
    <property type="evidence" value="ECO:0007669"/>
    <property type="project" value="UniProtKB-KW"/>
</dbReference>
<dbReference type="CDD" id="cd00653">
    <property type="entry name" value="RNA_pol_B_RPB2"/>
    <property type="match status" value="1"/>
</dbReference>
<dbReference type="Pfam" id="PF04563">
    <property type="entry name" value="RNA_pol_Rpb2_1"/>
    <property type="match status" value="1"/>
</dbReference>
<dbReference type="InterPro" id="IPR042107">
    <property type="entry name" value="DNA-dir_RNA_pol_bsu_ext_1_sf"/>
</dbReference>
<dbReference type="Gene3D" id="3.90.1110.10">
    <property type="entry name" value="RNA polymerase Rpb2, domain 2"/>
    <property type="match status" value="1"/>
</dbReference>
<dbReference type="Pfam" id="PF00562">
    <property type="entry name" value="RNA_pol_Rpb2_6"/>
    <property type="match status" value="1"/>
</dbReference>
<proteinExistence type="inferred from homology"/>
<evidence type="ECO:0000256" key="4">
    <source>
        <dbReference type="ARBA" id="ARBA00023163"/>
    </source>
</evidence>
<evidence type="ECO:0000256" key="7">
    <source>
        <dbReference type="RuleBase" id="RU000434"/>
    </source>
</evidence>
<keyword evidence="4 6" id="KW-0804">Transcription</keyword>
<dbReference type="Gene3D" id="3.90.1100.10">
    <property type="match status" value="1"/>
</dbReference>
<dbReference type="InterPro" id="IPR015712">
    <property type="entry name" value="DNA-dir_RNA_pol_su2"/>
</dbReference>
<dbReference type="RefSeq" id="WP_187560686.1">
    <property type="nucleotide sequence ID" value="NZ_JACGWS010000001.1"/>
</dbReference>
<evidence type="ECO:0000259" key="12">
    <source>
        <dbReference type="Pfam" id="PF04563"/>
    </source>
</evidence>
<dbReference type="Pfam" id="PF04565">
    <property type="entry name" value="RNA_pol_Rpb2_3"/>
    <property type="match status" value="1"/>
</dbReference>
<evidence type="ECO:0000256" key="8">
    <source>
        <dbReference type="RuleBase" id="RU363031"/>
    </source>
</evidence>
<evidence type="ECO:0000256" key="6">
    <source>
        <dbReference type="HAMAP-Rule" id="MF_01321"/>
    </source>
</evidence>
<dbReference type="Gene3D" id="3.90.1800.10">
    <property type="entry name" value="RNA polymerase alpha subunit dimerisation domain"/>
    <property type="match status" value="1"/>
</dbReference>
<feature type="domain" description="RNA polymerase Rpb2" evidence="13">
    <location>
        <begin position="473"/>
        <end position="541"/>
    </location>
</feature>
<evidence type="ECO:0000259" key="11">
    <source>
        <dbReference type="Pfam" id="PF04561"/>
    </source>
</evidence>
<dbReference type="EC" id="2.7.7.6" evidence="6 8"/>